<comment type="caution">
    <text evidence="10">The sequence shown here is derived from an EMBL/GenBank/DDBJ whole genome shotgun (WGS) entry which is preliminary data.</text>
</comment>
<evidence type="ECO:0000313" key="10">
    <source>
        <dbReference type="EMBL" id="RDI41306.1"/>
    </source>
</evidence>
<dbReference type="PANTHER" id="PTHR35805:SF1">
    <property type="entry name" value="ASPARTATE CARBAMOYLTRANSFERASE REGULATORY CHAIN"/>
    <property type="match status" value="1"/>
</dbReference>
<dbReference type="SUPFAM" id="SSF54893">
    <property type="entry name" value="Aspartate carbamoyltransferase, Regulatory-chain, N-terminal domain"/>
    <property type="match status" value="1"/>
</dbReference>
<dbReference type="Gene3D" id="2.30.30.20">
    <property type="entry name" value="Aspartate carbamoyltransferase regulatory subunit, C-terminal domain"/>
    <property type="match status" value="1"/>
</dbReference>
<feature type="binding site" evidence="7">
    <location>
        <position position="136"/>
    </location>
    <ligand>
        <name>Zn(2+)</name>
        <dbReference type="ChEBI" id="CHEBI:29105"/>
    </ligand>
</feature>
<feature type="domain" description="Aspartate carbamoyltransferase regulatory subunit C-terminal" evidence="9">
    <location>
        <begin position="101"/>
        <end position="148"/>
    </location>
</feature>
<evidence type="ECO:0000256" key="7">
    <source>
        <dbReference type="HAMAP-Rule" id="MF_00002"/>
    </source>
</evidence>
<name>A0A370GDL5_9COXI</name>
<dbReference type="Gene3D" id="3.30.70.140">
    <property type="entry name" value="Aspartate carbamoyltransferase regulatory subunit, N-terminal domain"/>
    <property type="match status" value="1"/>
</dbReference>
<dbReference type="GO" id="GO:0006207">
    <property type="term" value="P:'de novo' pyrimidine nucleobase biosynthetic process"/>
    <property type="evidence" value="ECO:0007669"/>
    <property type="project" value="InterPro"/>
</dbReference>
<feature type="binding site" evidence="7">
    <location>
        <position position="139"/>
    </location>
    <ligand>
        <name>Zn(2+)</name>
        <dbReference type="ChEBI" id="CHEBI:29105"/>
    </ligand>
</feature>
<dbReference type="HAMAP" id="MF_00002">
    <property type="entry name" value="Asp_carb_tr_reg"/>
    <property type="match status" value="1"/>
</dbReference>
<dbReference type="InterPro" id="IPR020545">
    <property type="entry name" value="Asp_carbamoyltransf_reg_N"/>
</dbReference>
<keyword evidence="5 7" id="KW-0862">Zinc</keyword>
<dbReference type="RefSeq" id="WP_114834940.1">
    <property type="nucleotide sequence ID" value="NZ_LR699114.1"/>
</dbReference>
<dbReference type="Pfam" id="PF02748">
    <property type="entry name" value="PyrI_C"/>
    <property type="match status" value="1"/>
</dbReference>
<dbReference type="EMBL" id="QQAX01000020">
    <property type="protein sequence ID" value="RDI41306.1"/>
    <property type="molecule type" value="Genomic_DNA"/>
</dbReference>
<protein>
    <recommendedName>
        <fullName evidence="3 7">Aspartate carbamoyltransferase regulatory chain</fullName>
    </recommendedName>
</protein>
<gene>
    <name evidence="7" type="primary">pyrI</name>
    <name evidence="10" type="ORF">C8D86_1206</name>
</gene>
<evidence type="ECO:0000256" key="3">
    <source>
        <dbReference type="ARBA" id="ARBA00021764"/>
    </source>
</evidence>
<organism evidence="10 11">
    <name type="scientific">Aquicella lusitana</name>
    <dbReference type="NCBI Taxonomy" id="254246"/>
    <lineage>
        <taxon>Bacteria</taxon>
        <taxon>Pseudomonadati</taxon>
        <taxon>Pseudomonadota</taxon>
        <taxon>Gammaproteobacteria</taxon>
        <taxon>Legionellales</taxon>
        <taxon>Coxiellaceae</taxon>
        <taxon>Aquicella</taxon>
    </lineage>
</organism>
<dbReference type="InterPro" id="IPR002801">
    <property type="entry name" value="Asp_carbamoylTrfase_reg"/>
</dbReference>
<evidence type="ECO:0000259" key="9">
    <source>
        <dbReference type="Pfam" id="PF02748"/>
    </source>
</evidence>
<comment type="cofactor">
    <cofactor evidence="7">
        <name>Zn(2+)</name>
        <dbReference type="ChEBI" id="CHEBI:29105"/>
    </cofactor>
    <text evidence="7">Binds 1 zinc ion per subunit.</text>
</comment>
<feature type="binding site" evidence="7">
    <location>
        <position position="112"/>
    </location>
    <ligand>
        <name>Zn(2+)</name>
        <dbReference type="ChEBI" id="CHEBI:29105"/>
    </ligand>
</feature>
<dbReference type="AlphaFoldDB" id="A0A370GDL5"/>
<dbReference type="Pfam" id="PF01948">
    <property type="entry name" value="PyrI"/>
    <property type="match status" value="1"/>
</dbReference>
<sequence length="152" mass="17188">MNKTLSVSAIQNGTVIDHIPAGQALRILHLLRLLNKKCQVTVGFNLSSQRMKLKDLVKVENYLLTKEEADKITVFAPDATINIIKNFDVVEKIITQLPPGIEGVFSCPNQACISHVEPVESFFIIKEQSKRVHVICKYCEKIFDRNQVKVKI</sequence>
<dbReference type="GO" id="GO:0009347">
    <property type="term" value="C:aspartate carbamoyltransferase complex"/>
    <property type="evidence" value="ECO:0007669"/>
    <property type="project" value="InterPro"/>
</dbReference>
<keyword evidence="10" id="KW-0808">Transferase</keyword>
<dbReference type="GO" id="GO:0046872">
    <property type="term" value="F:metal ion binding"/>
    <property type="evidence" value="ECO:0007669"/>
    <property type="project" value="UniProtKB-KW"/>
</dbReference>
<feature type="binding site" evidence="7">
    <location>
        <position position="107"/>
    </location>
    <ligand>
        <name>Zn(2+)</name>
        <dbReference type="ChEBI" id="CHEBI:29105"/>
    </ligand>
</feature>
<evidence type="ECO:0000256" key="1">
    <source>
        <dbReference type="ARBA" id="ARBA00002565"/>
    </source>
</evidence>
<dbReference type="GO" id="GO:0016740">
    <property type="term" value="F:transferase activity"/>
    <property type="evidence" value="ECO:0007669"/>
    <property type="project" value="UniProtKB-KW"/>
</dbReference>
<dbReference type="InterPro" id="IPR036792">
    <property type="entry name" value="Asp_carbatrfase_reg_C_sf"/>
</dbReference>
<keyword evidence="6 7" id="KW-0665">Pyrimidine biosynthesis</keyword>
<dbReference type="InterPro" id="IPR036793">
    <property type="entry name" value="Asp_carbatrfase_reg_N_sf"/>
</dbReference>
<comment type="function">
    <text evidence="1 7">Involved in allosteric regulation of aspartate carbamoyltransferase.</text>
</comment>
<feature type="domain" description="Aspartate carbamoyltransferase regulatory subunit N-terminal" evidence="8">
    <location>
        <begin position="5"/>
        <end position="93"/>
    </location>
</feature>
<dbReference type="GO" id="GO:0006221">
    <property type="term" value="P:pyrimidine nucleotide biosynthetic process"/>
    <property type="evidence" value="ECO:0007669"/>
    <property type="project" value="UniProtKB-UniRule"/>
</dbReference>
<reference evidence="10 11" key="1">
    <citation type="submission" date="2018-07" db="EMBL/GenBank/DDBJ databases">
        <title>Genomic Encyclopedia of Type Strains, Phase IV (KMG-IV): sequencing the most valuable type-strain genomes for metagenomic binning, comparative biology and taxonomic classification.</title>
        <authorList>
            <person name="Goeker M."/>
        </authorList>
    </citation>
    <scope>NUCLEOTIDE SEQUENCE [LARGE SCALE GENOMIC DNA]</scope>
    <source>
        <strain evidence="10 11">DSM 16500</strain>
    </source>
</reference>
<accession>A0A370GDL5</accession>
<dbReference type="InterPro" id="IPR020542">
    <property type="entry name" value="Asp_carbamoyltrfase_reg_C"/>
</dbReference>
<evidence type="ECO:0000313" key="11">
    <source>
        <dbReference type="Proteomes" id="UP000254720"/>
    </source>
</evidence>
<keyword evidence="4 7" id="KW-0479">Metal-binding</keyword>
<proteinExistence type="inferred from homology"/>
<dbReference type="NCBIfam" id="TIGR00240">
    <property type="entry name" value="ATCase_reg"/>
    <property type="match status" value="1"/>
</dbReference>
<dbReference type="OrthoDB" id="5599321at2"/>
<comment type="subunit">
    <text evidence="7">Contains catalytic and regulatory chains.</text>
</comment>
<comment type="similarity">
    <text evidence="2 7">Belongs to the PyrI family.</text>
</comment>
<evidence type="ECO:0000256" key="2">
    <source>
        <dbReference type="ARBA" id="ARBA00010498"/>
    </source>
</evidence>
<dbReference type="Proteomes" id="UP000254720">
    <property type="component" value="Unassembled WGS sequence"/>
</dbReference>
<keyword evidence="11" id="KW-1185">Reference proteome</keyword>
<dbReference type="PANTHER" id="PTHR35805">
    <property type="entry name" value="ASPARTATE CARBAMOYLTRANSFERASE REGULATORY CHAIN"/>
    <property type="match status" value="1"/>
</dbReference>
<evidence type="ECO:0000256" key="5">
    <source>
        <dbReference type="ARBA" id="ARBA00022833"/>
    </source>
</evidence>
<evidence type="ECO:0000259" key="8">
    <source>
        <dbReference type="Pfam" id="PF01948"/>
    </source>
</evidence>
<evidence type="ECO:0000256" key="4">
    <source>
        <dbReference type="ARBA" id="ARBA00022723"/>
    </source>
</evidence>
<dbReference type="SUPFAM" id="SSF57825">
    <property type="entry name" value="Aspartate carbamoyltransferase, Regulatory-chain, C-terminal domain"/>
    <property type="match status" value="1"/>
</dbReference>
<evidence type="ECO:0000256" key="6">
    <source>
        <dbReference type="ARBA" id="ARBA00022975"/>
    </source>
</evidence>